<sequence>MPSPLGVSAPRTLVLSFCNGPTDEAGEPLAPPPALPHLAALLGRLDRLDTEPGEVEDPIPPHERALARAWGWSAEQPPPLAAARARALGLQPAADEAWGLLQPVHWAVGREHVRMGDPEALGLDEASGREVFDALEPLFRSAGWALHWGGPTAWFLVHPDLDGLATASPDRVIGRNPDRWMPEARAARSFRRLQAEVQMTLYTHPLNAAREARGLPAINSVWLSGCGRPQPLAPGVIHLDALRAPSLAQDVTAWQAAWQQLDAGPLAQALADLRAGQALSLWLCGERQAAHFGPRPRGWLQGLRARWQAPAPAAVLAAL</sequence>
<keyword evidence="2" id="KW-1185">Reference proteome</keyword>
<reference evidence="1 2" key="1">
    <citation type="submission" date="2020-08" db="EMBL/GenBank/DDBJ databases">
        <title>Aquariorum lacteus gen. nov., sp. nov., a new member of the family Comamonadaceae, isolated from freshwater aquarium.</title>
        <authorList>
            <person name="Chun S.-J."/>
        </authorList>
    </citation>
    <scope>NUCLEOTIDE SEQUENCE [LARGE SCALE GENOMIC DNA]</scope>
    <source>
        <strain evidence="1 2">SJAQ100</strain>
    </source>
</reference>
<dbReference type="RefSeq" id="WP_182661830.1">
    <property type="nucleotide sequence ID" value="NZ_JACIVI010000001.1"/>
</dbReference>
<proteinExistence type="predicted"/>
<dbReference type="Proteomes" id="UP000586093">
    <property type="component" value="Unassembled WGS sequence"/>
</dbReference>
<organism evidence="1 2">
    <name type="scientific">Aquariibacter albus</name>
    <dbReference type="NCBI Taxonomy" id="2759899"/>
    <lineage>
        <taxon>Bacteria</taxon>
        <taxon>Pseudomonadati</taxon>
        <taxon>Pseudomonadota</taxon>
        <taxon>Betaproteobacteria</taxon>
        <taxon>Burkholderiales</taxon>
        <taxon>Sphaerotilaceae</taxon>
        <taxon>Aquariibacter</taxon>
    </lineage>
</organism>
<evidence type="ECO:0000313" key="1">
    <source>
        <dbReference type="EMBL" id="MBB1161223.1"/>
    </source>
</evidence>
<dbReference type="EMBL" id="JACIVI010000001">
    <property type="protein sequence ID" value="MBB1161223.1"/>
    <property type="molecule type" value="Genomic_DNA"/>
</dbReference>
<gene>
    <name evidence="1" type="ORF">H4F90_04425</name>
</gene>
<name>A0A839HHI6_9BURK</name>
<comment type="caution">
    <text evidence="1">The sequence shown here is derived from an EMBL/GenBank/DDBJ whole genome shotgun (WGS) entry which is preliminary data.</text>
</comment>
<accession>A0A839HHI6</accession>
<protein>
    <recommendedName>
        <fullName evidence="3">Phosphoglycerate mutase</fullName>
    </recommendedName>
</protein>
<dbReference type="AlphaFoldDB" id="A0A839HHI6"/>
<evidence type="ECO:0000313" key="2">
    <source>
        <dbReference type="Proteomes" id="UP000586093"/>
    </source>
</evidence>
<evidence type="ECO:0008006" key="3">
    <source>
        <dbReference type="Google" id="ProtNLM"/>
    </source>
</evidence>